<dbReference type="AlphaFoldDB" id="A0A0C2NL51"/>
<organism evidence="1 2">
    <name type="scientific">Thelohanellus kitauei</name>
    <name type="common">Myxosporean</name>
    <dbReference type="NCBI Taxonomy" id="669202"/>
    <lineage>
        <taxon>Eukaryota</taxon>
        <taxon>Metazoa</taxon>
        <taxon>Cnidaria</taxon>
        <taxon>Myxozoa</taxon>
        <taxon>Myxosporea</taxon>
        <taxon>Bivalvulida</taxon>
        <taxon>Platysporina</taxon>
        <taxon>Myxobolidae</taxon>
        <taxon>Thelohanellus</taxon>
    </lineage>
</organism>
<protein>
    <submittedName>
        <fullName evidence="1">Uncharacterized protein</fullName>
    </submittedName>
</protein>
<reference evidence="1 2" key="1">
    <citation type="journal article" date="2014" name="Genome Biol. Evol.">
        <title>The genome of the myxosporean Thelohanellus kitauei shows adaptations to nutrient acquisition within its fish host.</title>
        <authorList>
            <person name="Yang Y."/>
            <person name="Xiong J."/>
            <person name="Zhou Z."/>
            <person name="Huo F."/>
            <person name="Miao W."/>
            <person name="Ran C."/>
            <person name="Liu Y."/>
            <person name="Zhang J."/>
            <person name="Feng J."/>
            <person name="Wang M."/>
            <person name="Wang M."/>
            <person name="Wang L."/>
            <person name="Yao B."/>
        </authorList>
    </citation>
    <scope>NUCLEOTIDE SEQUENCE [LARGE SCALE GENOMIC DNA]</scope>
    <source>
        <strain evidence="1">Wuqing</strain>
    </source>
</reference>
<evidence type="ECO:0000313" key="2">
    <source>
        <dbReference type="Proteomes" id="UP000031668"/>
    </source>
</evidence>
<accession>A0A0C2NL51</accession>
<evidence type="ECO:0000313" key="1">
    <source>
        <dbReference type="EMBL" id="KII74737.1"/>
    </source>
</evidence>
<comment type="caution">
    <text evidence="1">The sequence shown here is derived from an EMBL/GenBank/DDBJ whole genome shotgun (WGS) entry which is preliminary data.</text>
</comment>
<dbReference type="Proteomes" id="UP000031668">
    <property type="component" value="Unassembled WGS sequence"/>
</dbReference>
<name>A0A0C2NL51_THEKT</name>
<sequence length="125" mass="15026">MEQRMQSNSDMIKILIDIIFLVIKLNGLIKNYECEFVECINLVLKTETMSELIKSLLRTLIMRKVLIFPSQMLNMYFKYRTNIEINVYHILSNCEFDYMGHHLSFDSNKKFYDENQYSLQKMAIF</sequence>
<keyword evidence="2" id="KW-1185">Reference proteome</keyword>
<gene>
    <name evidence="1" type="ORF">RF11_00227</name>
</gene>
<dbReference type="EMBL" id="JWZT01000291">
    <property type="protein sequence ID" value="KII74737.1"/>
    <property type="molecule type" value="Genomic_DNA"/>
</dbReference>
<proteinExistence type="predicted"/>